<feature type="compositionally biased region" description="Basic and acidic residues" evidence="1">
    <location>
        <begin position="132"/>
        <end position="141"/>
    </location>
</feature>
<dbReference type="GO" id="GO:0006398">
    <property type="term" value="P:mRNA 3'-end processing by stem-loop binding and cleavage"/>
    <property type="evidence" value="ECO:0007669"/>
    <property type="project" value="TreeGrafter"/>
</dbReference>
<dbReference type="InterPro" id="IPR052840">
    <property type="entry name" value="U7_snRNA_Sm-like"/>
</dbReference>
<dbReference type="FunCoup" id="B4LPI4">
    <property type="interactions" value="21"/>
</dbReference>
<dbReference type="CDD" id="cd01733">
    <property type="entry name" value="LSm10"/>
    <property type="match status" value="1"/>
</dbReference>
<dbReference type="Proteomes" id="UP000008792">
    <property type="component" value="Unassembled WGS sequence"/>
</dbReference>
<dbReference type="InterPro" id="IPR010920">
    <property type="entry name" value="LSM_dom_sf"/>
</dbReference>
<dbReference type="InterPro" id="IPR001163">
    <property type="entry name" value="Sm_dom_euk/arc"/>
</dbReference>
<dbReference type="OrthoDB" id="10256176at2759"/>
<protein>
    <recommendedName>
        <fullName evidence="2">Sm domain-containing protein</fullName>
    </recommendedName>
</protein>
<dbReference type="KEGG" id="dvi:6626409"/>
<dbReference type="GO" id="GO:0071209">
    <property type="term" value="F:U7 snRNA binding"/>
    <property type="evidence" value="ECO:0007669"/>
    <property type="project" value="TreeGrafter"/>
</dbReference>
<name>B4LPI4_DROVI</name>
<dbReference type="GO" id="GO:0071208">
    <property type="term" value="F:histone pre-mRNA DCP binding"/>
    <property type="evidence" value="ECO:0007669"/>
    <property type="project" value="TreeGrafter"/>
</dbReference>
<dbReference type="OMA" id="IADGHMT"/>
<dbReference type="GO" id="GO:0016604">
    <property type="term" value="C:nuclear body"/>
    <property type="evidence" value="ECO:0007669"/>
    <property type="project" value="TreeGrafter"/>
</dbReference>
<dbReference type="PANTHER" id="PTHR21196">
    <property type="entry name" value="U7 SNRNA-ASSOCIATED SM-LIKE PROTEIN LSM10"/>
    <property type="match status" value="1"/>
</dbReference>
<dbReference type="eggNOG" id="ENOG502SBI6">
    <property type="taxonomic scope" value="Eukaryota"/>
</dbReference>
<gene>
    <name evidence="3" type="primary">Dvir\GJ20404</name>
    <name evidence="3" type="ORF">Dvir_GJ20404</name>
</gene>
<dbReference type="AlphaFoldDB" id="B4LPI4"/>
<dbReference type="GO" id="GO:0071254">
    <property type="term" value="C:cytoplasmic U snRNP body"/>
    <property type="evidence" value="ECO:0007669"/>
    <property type="project" value="TreeGrafter"/>
</dbReference>
<feature type="compositionally biased region" description="Basic residues" evidence="1">
    <location>
        <begin position="97"/>
        <end position="114"/>
    </location>
</feature>
<sequence>MHNFSAREKYLISNTLNCLPVILQGRAVLIDLRNETSVAGIISIADGHMTCELTDAVFIDRNGQYHAFDHFMIRNRMIRLLHLPPDLDIGHELAQLHRKPARRAKTNAKRTFKQKRAEERHKETLESIKSQRKADQPKEDLSQLGKN</sequence>
<dbReference type="InParanoid" id="B4LPI4"/>
<feature type="compositionally biased region" description="Basic and acidic residues" evidence="1">
    <location>
        <begin position="115"/>
        <end position="126"/>
    </location>
</feature>
<dbReference type="PhylomeDB" id="B4LPI4"/>
<accession>B4LPI4</accession>
<evidence type="ECO:0000313" key="3">
    <source>
        <dbReference type="EMBL" id="EDW61243.1"/>
    </source>
</evidence>
<feature type="domain" description="Sm" evidence="2">
    <location>
        <begin position="23"/>
        <end position="82"/>
    </location>
</feature>
<dbReference type="SUPFAM" id="SSF50182">
    <property type="entry name" value="Sm-like ribonucleoproteins"/>
    <property type="match status" value="1"/>
</dbReference>
<organism evidence="3 4">
    <name type="scientific">Drosophila virilis</name>
    <name type="common">Fruit fly</name>
    <dbReference type="NCBI Taxonomy" id="7244"/>
    <lineage>
        <taxon>Eukaryota</taxon>
        <taxon>Metazoa</taxon>
        <taxon>Ecdysozoa</taxon>
        <taxon>Arthropoda</taxon>
        <taxon>Hexapoda</taxon>
        <taxon>Insecta</taxon>
        <taxon>Pterygota</taxon>
        <taxon>Neoptera</taxon>
        <taxon>Endopterygota</taxon>
        <taxon>Diptera</taxon>
        <taxon>Brachycera</taxon>
        <taxon>Muscomorpha</taxon>
        <taxon>Ephydroidea</taxon>
        <taxon>Drosophilidae</taxon>
        <taxon>Drosophila</taxon>
    </lineage>
</organism>
<dbReference type="EMBL" id="CH940648">
    <property type="protein sequence ID" value="EDW61243.1"/>
    <property type="molecule type" value="Genomic_DNA"/>
</dbReference>
<keyword evidence="4" id="KW-1185">Reference proteome</keyword>
<dbReference type="STRING" id="7244.B4LPI4"/>
<dbReference type="Pfam" id="PF01423">
    <property type="entry name" value="LSM"/>
    <property type="match status" value="1"/>
</dbReference>
<evidence type="ECO:0000259" key="2">
    <source>
        <dbReference type="Pfam" id="PF01423"/>
    </source>
</evidence>
<dbReference type="HOGENOM" id="CLU_141832_0_0_1"/>
<dbReference type="Gene3D" id="2.30.30.100">
    <property type="match status" value="1"/>
</dbReference>
<evidence type="ECO:0000256" key="1">
    <source>
        <dbReference type="SAM" id="MobiDB-lite"/>
    </source>
</evidence>
<proteinExistence type="predicted"/>
<evidence type="ECO:0000313" key="4">
    <source>
        <dbReference type="Proteomes" id="UP000008792"/>
    </source>
</evidence>
<feature type="region of interest" description="Disordered" evidence="1">
    <location>
        <begin position="97"/>
        <end position="147"/>
    </location>
</feature>
<dbReference type="PANTHER" id="PTHR21196:SF1">
    <property type="entry name" value="U7 SNRNA-ASSOCIATED SM-LIKE PROTEIN LSM10"/>
    <property type="match status" value="1"/>
</dbReference>
<reference evidence="3 4" key="1">
    <citation type="journal article" date="2007" name="Nature">
        <title>Evolution of genes and genomes on the Drosophila phylogeny.</title>
        <authorList>
            <consortium name="Drosophila 12 Genomes Consortium"/>
            <person name="Clark A.G."/>
            <person name="Eisen M.B."/>
            <person name="Smith D.R."/>
            <person name="Bergman C.M."/>
            <person name="Oliver B."/>
            <person name="Markow T.A."/>
            <person name="Kaufman T.C."/>
            <person name="Kellis M."/>
            <person name="Gelbart W."/>
            <person name="Iyer V.N."/>
            <person name="Pollard D.A."/>
            <person name="Sackton T.B."/>
            <person name="Larracuente A.M."/>
            <person name="Singh N.D."/>
            <person name="Abad J.P."/>
            <person name="Abt D.N."/>
            <person name="Adryan B."/>
            <person name="Aguade M."/>
            <person name="Akashi H."/>
            <person name="Anderson W.W."/>
            <person name="Aquadro C.F."/>
            <person name="Ardell D.H."/>
            <person name="Arguello R."/>
            <person name="Artieri C.G."/>
            <person name="Barbash D.A."/>
            <person name="Barker D."/>
            <person name="Barsanti P."/>
            <person name="Batterham P."/>
            <person name="Batzoglou S."/>
            <person name="Begun D."/>
            <person name="Bhutkar A."/>
            <person name="Blanco E."/>
            <person name="Bosak S.A."/>
            <person name="Bradley R.K."/>
            <person name="Brand A.D."/>
            <person name="Brent M.R."/>
            <person name="Brooks A.N."/>
            <person name="Brown R.H."/>
            <person name="Butlin R.K."/>
            <person name="Caggese C."/>
            <person name="Calvi B.R."/>
            <person name="Bernardo de Carvalho A."/>
            <person name="Caspi A."/>
            <person name="Castrezana S."/>
            <person name="Celniker S.E."/>
            <person name="Chang J.L."/>
            <person name="Chapple C."/>
            <person name="Chatterji S."/>
            <person name="Chinwalla A."/>
            <person name="Civetta A."/>
            <person name="Clifton S.W."/>
            <person name="Comeron J.M."/>
            <person name="Costello J.C."/>
            <person name="Coyne J.A."/>
            <person name="Daub J."/>
            <person name="David R.G."/>
            <person name="Delcher A.L."/>
            <person name="Delehaunty K."/>
            <person name="Do C.B."/>
            <person name="Ebling H."/>
            <person name="Edwards K."/>
            <person name="Eickbush T."/>
            <person name="Evans J.D."/>
            <person name="Filipski A."/>
            <person name="Findeiss S."/>
            <person name="Freyhult E."/>
            <person name="Fulton L."/>
            <person name="Fulton R."/>
            <person name="Garcia A.C."/>
            <person name="Gardiner A."/>
            <person name="Garfield D.A."/>
            <person name="Garvin B.E."/>
            <person name="Gibson G."/>
            <person name="Gilbert D."/>
            <person name="Gnerre S."/>
            <person name="Godfrey J."/>
            <person name="Good R."/>
            <person name="Gotea V."/>
            <person name="Gravely B."/>
            <person name="Greenberg A.J."/>
            <person name="Griffiths-Jones S."/>
            <person name="Gross S."/>
            <person name="Guigo R."/>
            <person name="Gustafson E.A."/>
            <person name="Haerty W."/>
            <person name="Hahn M.W."/>
            <person name="Halligan D.L."/>
            <person name="Halpern A.L."/>
            <person name="Halter G.M."/>
            <person name="Han M.V."/>
            <person name="Heger A."/>
            <person name="Hillier L."/>
            <person name="Hinrichs A.S."/>
            <person name="Holmes I."/>
            <person name="Hoskins R.A."/>
            <person name="Hubisz M.J."/>
            <person name="Hultmark D."/>
            <person name="Huntley M.A."/>
            <person name="Jaffe D.B."/>
            <person name="Jagadeeshan S."/>
            <person name="Jeck W.R."/>
            <person name="Johnson J."/>
            <person name="Jones C.D."/>
            <person name="Jordan W.C."/>
            <person name="Karpen G.H."/>
            <person name="Kataoka E."/>
            <person name="Keightley P.D."/>
            <person name="Kheradpour P."/>
            <person name="Kirkness E.F."/>
            <person name="Koerich L.B."/>
            <person name="Kristiansen K."/>
            <person name="Kudrna D."/>
            <person name="Kulathinal R.J."/>
            <person name="Kumar S."/>
            <person name="Kwok R."/>
            <person name="Lander E."/>
            <person name="Langley C.H."/>
            <person name="Lapoint R."/>
            <person name="Lazzaro B.P."/>
            <person name="Lee S.J."/>
            <person name="Levesque L."/>
            <person name="Li R."/>
            <person name="Lin C.F."/>
            <person name="Lin M.F."/>
            <person name="Lindblad-Toh K."/>
            <person name="Llopart A."/>
            <person name="Long M."/>
            <person name="Low L."/>
            <person name="Lozovsky E."/>
            <person name="Lu J."/>
            <person name="Luo M."/>
            <person name="Machado C.A."/>
            <person name="Makalowski W."/>
            <person name="Marzo M."/>
            <person name="Matsuda M."/>
            <person name="Matzkin L."/>
            <person name="McAllister B."/>
            <person name="McBride C.S."/>
            <person name="McKernan B."/>
            <person name="McKernan K."/>
            <person name="Mendez-Lago M."/>
            <person name="Minx P."/>
            <person name="Mollenhauer M.U."/>
            <person name="Montooth K."/>
            <person name="Mount S.M."/>
            <person name="Mu X."/>
            <person name="Myers E."/>
            <person name="Negre B."/>
            <person name="Newfeld S."/>
            <person name="Nielsen R."/>
            <person name="Noor M.A."/>
            <person name="O'Grady P."/>
            <person name="Pachter L."/>
            <person name="Papaceit M."/>
            <person name="Parisi M.J."/>
            <person name="Parisi M."/>
            <person name="Parts L."/>
            <person name="Pedersen J.S."/>
            <person name="Pesole G."/>
            <person name="Phillippy A.M."/>
            <person name="Ponting C.P."/>
            <person name="Pop M."/>
            <person name="Porcelli D."/>
            <person name="Powell J.R."/>
            <person name="Prohaska S."/>
            <person name="Pruitt K."/>
            <person name="Puig M."/>
            <person name="Quesneville H."/>
            <person name="Ram K.R."/>
            <person name="Rand D."/>
            <person name="Rasmussen M.D."/>
            <person name="Reed L.K."/>
            <person name="Reenan R."/>
            <person name="Reily A."/>
            <person name="Remington K.A."/>
            <person name="Rieger T.T."/>
            <person name="Ritchie M.G."/>
            <person name="Robin C."/>
            <person name="Rogers Y.H."/>
            <person name="Rohde C."/>
            <person name="Rozas J."/>
            <person name="Rubenfield M.J."/>
            <person name="Ruiz A."/>
            <person name="Russo S."/>
            <person name="Salzberg S.L."/>
            <person name="Sanchez-Gracia A."/>
            <person name="Saranga D.J."/>
            <person name="Sato H."/>
            <person name="Schaeffer S.W."/>
            <person name="Schatz M.C."/>
            <person name="Schlenke T."/>
            <person name="Schwartz R."/>
            <person name="Segarra C."/>
            <person name="Singh R.S."/>
            <person name="Sirot L."/>
            <person name="Sirota M."/>
            <person name="Sisneros N.B."/>
            <person name="Smith C.D."/>
            <person name="Smith T.F."/>
            <person name="Spieth J."/>
            <person name="Stage D.E."/>
            <person name="Stark A."/>
            <person name="Stephan W."/>
            <person name="Strausberg R.L."/>
            <person name="Strempel S."/>
            <person name="Sturgill D."/>
            <person name="Sutton G."/>
            <person name="Sutton G.G."/>
            <person name="Tao W."/>
            <person name="Teichmann S."/>
            <person name="Tobari Y.N."/>
            <person name="Tomimura Y."/>
            <person name="Tsolas J.M."/>
            <person name="Valente V.L."/>
            <person name="Venter E."/>
            <person name="Venter J.C."/>
            <person name="Vicario S."/>
            <person name="Vieira F.G."/>
            <person name="Vilella A.J."/>
            <person name="Villasante A."/>
            <person name="Walenz B."/>
            <person name="Wang J."/>
            <person name="Wasserman M."/>
            <person name="Watts T."/>
            <person name="Wilson D."/>
            <person name="Wilson R.K."/>
            <person name="Wing R.A."/>
            <person name="Wolfner M.F."/>
            <person name="Wong A."/>
            <person name="Wong G.K."/>
            <person name="Wu C.I."/>
            <person name="Wu G."/>
            <person name="Yamamoto D."/>
            <person name="Yang H.P."/>
            <person name="Yang S.P."/>
            <person name="Yorke J.A."/>
            <person name="Yoshida K."/>
            <person name="Zdobnov E."/>
            <person name="Zhang P."/>
            <person name="Zhang Y."/>
            <person name="Zimin A.V."/>
            <person name="Baldwin J."/>
            <person name="Abdouelleil A."/>
            <person name="Abdulkadir J."/>
            <person name="Abebe A."/>
            <person name="Abera B."/>
            <person name="Abreu J."/>
            <person name="Acer S.C."/>
            <person name="Aftuck L."/>
            <person name="Alexander A."/>
            <person name="An P."/>
            <person name="Anderson E."/>
            <person name="Anderson S."/>
            <person name="Arachi H."/>
            <person name="Azer M."/>
            <person name="Bachantsang P."/>
            <person name="Barry A."/>
            <person name="Bayul T."/>
            <person name="Berlin A."/>
            <person name="Bessette D."/>
            <person name="Bloom T."/>
            <person name="Blye J."/>
            <person name="Boguslavskiy L."/>
            <person name="Bonnet C."/>
            <person name="Boukhgalter B."/>
            <person name="Bourzgui I."/>
            <person name="Brown A."/>
            <person name="Cahill P."/>
            <person name="Channer S."/>
            <person name="Cheshatsang Y."/>
            <person name="Chuda L."/>
            <person name="Citroen M."/>
            <person name="Collymore A."/>
            <person name="Cooke P."/>
            <person name="Costello M."/>
            <person name="D'Aco K."/>
            <person name="Daza R."/>
            <person name="De Haan G."/>
            <person name="DeGray S."/>
            <person name="DeMaso C."/>
            <person name="Dhargay N."/>
            <person name="Dooley K."/>
            <person name="Dooley E."/>
            <person name="Doricent M."/>
            <person name="Dorje P."/>
            <person name="Dorjee K."/>
            <person name="Dupes A."/>
            <person name="Elong R."/>
            <person name="Falk J."/>
            <person name="Farina A."/>
            <person name="Faro S."/>
            <person name="Ferguson D."/>
            <person name="Fisher S."/>
            <person name="Foley C.D."/>
            <person name="Franke A."/>
            <person name="Friedrich D."/>
            <person name="Gadbois L."/>
            <person name="Gearin G."/>
            <person name="Gearin C.R."/>
            <person name="Giannoukos G."/>
            <person name="Goode T."/>
            <person name="Graham J."/>
            <person name="Grandbois E."/>
            <person name="Grewal S."/>
            <person name="Gyaltsen K."/>
            <person name="Hafez N."/>
            <person name="Hagos B."/>
            <person name="Hall J."/>
            <person name="Henson C."/>
            <person name="Hollinger A."/>
            <person name="Honan T."/>
            <person name="Huard M.D."/>
            <person name="Hughes L."/>
            <person name="Hurhula B."/>
            <person name="Husby M.E."/>
            <person name="Kamat A."/>
            <person name="Kanga B."/>
            <person name="Kashin S."/>
            <person name="Khazanovich D."/>
            <person name="Kisner P."/>
            <person name="Lance K."/>
            <person name="Lara M."/>
            <person name="Lee W."/>
            <person name="Lennon N."/>
            <person name="Letendre F."/>
            <person name="LeVine R."/>
            <person name="Lipovsky A."/>
            <person name="Liu X."/>
            <person name="Liu J."/>
            <person name="Liu S."/>
            <person name="Lokyitsang T."/>
            <person name="Lokyitsang Y."/>
            <person name="Lubonja R."/>
            <person name="Lui A."/>
            <person name="MacDonald P."/>
            <person name="Magnisalis V."/>
            <person name="Maru K."/>
            <person name="Matthews C."/>
            <person name="McCusker W."/>
            <person name="McDonough S."/>
            <person name="Mehta T."/>
            <person name="Meldrim J."/>
            <person name="Meneus L."/>
            <person name="Mihai O."/>
            <person name="Mihalev A."/>
            <person name="Mihova T."/>
            <person name="Mittelman R."/>
            <person name="Mlenga V."/>
            <person name="Montmayeur A."/>
            <person name="Mulrain L."/>
            <person name="Navidi A."/>
            <person name="Naylor J."/>
            <person name="Negash T."/>
            <person name="Nguyen T."/>
            <person name="Nguyen N."/>
            <person name="Nicol R."/>
            <person name="Norbu C."/>
            <person name="Norbu N."/>
            <person name="Novod N."/>
            <person name="O'Neill B."/>
            <person name="Osman S."/>
            <person name="Markiewicz E."/>
            <person name="Oyono O.L."/>
            <person name="Patti C."/>
            <person name="Phunkhang P."/>
            <person name="Pierre F."/>
            <person name="Priest M."/>
            <person name="Raghuraman S."/>
            <person name="Rege F."/>
            <person name="Reyes R."/>
            <person name="Rise C."/>
            <person name="Rogov P."/>
            <person name="Ross K."/>
            <person name="Ryan E."/>
            <person name="Settipalli S."/>
            <person name="Shea T."/>
            <person name="Sherpa N."/>
            <person name="Shi L."/>
            <person name="Shih D."/>
            <person name="Sparrow T."/>
            <person name="Spaulding J."/>
            <person name="Stalker J."/>
            <person name="Stange-Thomann N."/>
            <person name="Stavropoulos S."/>
            <person name="Stone C."/>
            <person name="Strader C."/>
            <person name="Tesfaye S."/>
            <person name="Thomson T."/>
            <person name="Thoulutsang Y."/>
            <person name="Thoulutsang D."/>
            <person name="Topham K."/>
            <person name="Topping I."/>
            <person name="Tsamla T."/>
            <person name="Vassiliev H."/>
            <person name="Vo A."/>
            <person name="Wangchuk T."/>
            <person name="Wangdi T."/>
            <person name="Weiand M."/>
            <person name="Wilkinson J."/>
            <person name="Wilson A."/>
            <person name="Yadav S."/>
            <person name="Young G."/>
            <person name="Yu Q."/>
            <person name="Zembek L."/>
            <person name="Zhong D."/>
            <person name="Zimmer A."/>
            <person name="Zwirko Z."/>
            <person name="Jaffe D.B."/>
            <person name="Alvarez P."/>
            <person name="Brockman W."/>
            <person name="Butler J."/>
            <person name="Chin C."/>
            <person name="Gnerre S."/>
            <person name="Grabherr M."/>
            <person name="Kleber M."/>
            <person name="Mauceli E."/>
            <person name="MacCallum I."/>
        </authorList>
    </citation>
    <scope>NUCLEOTIDE SEQUENCE [LARGE SCALE GENOMIC DNA]</scope>
    <source>
        <strain evidence="4">Tucson 15010-1051.87</strain>
    </source>
</reference>